<sequence length="160" mass="16954">MLRRALLGDDDLVERTGAWNVFGFRGGEGTVSAVARLLGSDRCFAGREHVTREGNTERNSLKVDESSPFFLKISPMRSHHAHIFEAVFAYRSISTMPAIAAAAAAPAPAPAPVPAAADAALADGADEDDPQGVGEVQVFYAGQLGLVNDPDEMNNLDDCL</sequence>
<dbReference type="VEuPathDB" id="CryptoDB:Vbra_2665"/>
<organism evidence="1 2">
    <name type="scientific">Vitrella brassicaformis (strain CCMP3155)</name>
    <dbReference type="NCBI Taxonomy" id="1169540"/>
    <lineage>
        <taxon>Eukaryota</taxon>
        <taxon>Sar</taxon>
        <taxon>Alveolata</taxon>
        <taxon>Colpodellida</taxon>
        <taxon>Vitrellaceae</taxon>
        <taxon>Vitrella</taxon>
    </lineage>
</organism>
<dbReference type="InParanoid" id="A0A0G4GBA5"/>
<accession>A0A0G4GBA5</accession>
<protein>
    <submittedName>
        <fullName evidence="1">Uncharacterized protein</fullName>
    </submittedName>
</protein>
<gene>
    <name evidence="1" type="ORF">Vbra_2665</name>
</gene>
<name>A0A0G4GBA5_VITBC</name>
<dbReference type="AlphaFoldDB" id="A0A0G4GBA5"/>
<dbReference type="PhylomeDB" id="A0A0G4GBA5"/>
<proteinExistence type="predicted"/>
<dbReference type="Proteomes" id="UP000041254">
    <property type="component" value="Unassembled WGS sequence"/>
</dbReference>
<evidence type="ECO:0000313" key="1">
    <source>
        <dbReference type="EMBL" id="CEM25951.1"/>
    </source>
</evidence>
<keyword evidence="2" id="KW-1185">Reference proteome</keyword>
<evidence type="ECO:0000313" key="2">
    <source>
        <dbReference type="Proteomes" id="UP000041254"/>
    </source>
</evidence>
<dbReference type="EMBL" id="CDMY01000608">
    <property type="protein sequence ID" value="CEM25951.1"/>
    <property type="molecule type" value="Genomic_DNA"/>
</dbReference>
<reference evidence="1 2" key="1">
    <citation type="submission" date="2014-11" db="EMBL/GenBank/DDBJ databases">
        <authorList>
            <person name="Zhu J."/>
            <person name="Qi W."/>
            <person name="Song R."/>
        </authorList>
    </citation>
    <scope>NUCLEOTIDE SEQUENCE [LARGE SCALE GENOMIC DNA]</scope>
</reference>